<gene>
    <name evidence="1" type="ORF">SCALOS_LOCUS2014</name>
</gene>
<sequence>MGLLQKNPHIFIFLLNILFTIFSIAQSPRQTPIPTLTSYVASMTTTSPPLKSEVTVTLKDTTFTINRTPAETPSPIPSCQIKITNPHTGDIFRPGDNIDVSWKLLGNECLVDGVIPQHQVNGILFSNLTKGEEWKWDYRQNLYHETNTTISSFNYSVQIILSPNIRNSSLFFLDIELTFPMNPPGMIWDVIGPITILPIPEAPPEQNLTDSNNNIHGEDIFSNWNKDINNDTKQNFNNNNNSKEKTNKKQIDKISIANELNNLLGWLYI</sequence>
<accession>A0ACA9KGR4</accession>
<protein>
    <submittedName>
        <fullName evidence="1">542_t:CDS:1</fullName>
    </submittedName>
</protein>
<evidence type="ECO:0000313" key="1">
    <source>
        <dbReference type="EMBL" id="CAG8470721.1"/>
    </source>
</evidence>
<dbReference type="EMBL" id="CAJVPM010001646">
    <property type="protein sequence ID" value="CAG8470721.1"/>
    <property type="molecule type" value="Genomic_DNA"/>
</dbReference>
<reference evidence="1" key="1">
    <citation type="submission" date="2021-06" db="EMBL/GenBank/DDBJ databases">
        <authorList>
            <person name="Kallberg Y."/>
            <person name="Tangrot J."/>
            <person name="Rosling A."/>
        </authorList>
    </citation>
    <scope>NUCLEOTIDE SEQUENCE</scope>
    <source>
        <strain evidence="1">AU212A</strain>
    </source>
</reference>
<comment type="caution">
    <text evidence="1">The sequence shown here is derived from an EMBL/GenBank/DDBJ whole genome shotgun (WGS) entry which is preliminary data.</text>
</comment>
<dbReference type="Proteomes" id="UP000789860">
    <property type="component" value="Unassembled WGS sequence"/>
</dbReference>
<name>A0ACA9KGR4_9GLOM</name>
<organism evidence="1 2">
    <name type="scientific">Scutellospora calospora</name>
    <dbReference type="NCBI Taxonomy" id="85575"/>
    <lineage>
        <taxon>Eukaryota</taxon>
        <taxon>Fungi</taxon>
        <taxon>Fungi incertae sedis</taxon>
        <taxon>Mucoromycota</taxon>
        <taxon>Glomeromycotina</taxon>
        <taxon>Glomeromycetes</taxon>
        <taxon>Diversisporales</taxon>
        <taxon>Gigasporaceae</taxon>
        <taxon>Scutellospora</taxon>
    </lineage>
</organism>
<proteinExistence type="predicted"/>
<evidence type="ECO:0000313" key="2">
    <source>
        <dbReference type="Proteomes" id="UP000789860"/>
    </source>
</evidence>
<feature type="non-terminal residue" evidence="1">
    <location>
        <position position="269"/>
    </location>
</feature>
<keyword evidence="2" id="KW-1185">Reference proteome</keyword>